<feature type="region of interest" description="Disordered" evidence="1">
    <location>
        <begin position="1"/>
        <end position="46"/>
    </location>
</feature>
<dbReference type="AlphaFoldDB" id="A0A0B7NQA3"/>
<dbReference type="EMBL" id="LN733713">
    <property type="protein sequence ID" value="CEP17710.1"/>
    <property type="molecule type" value="Genomic_DNA"/>
</dbReference>
<feature type="compositionally biased region" description="Polar residues" evidence="1">
    <location>
        <begin position="8"/>
        <end position="22"/>
    </location>
</feature>
<keyword evidence="3" id="KW-1185">Reference proteome</keyword>
<evidence type="ECO:0000313" key="2">
    <source>
        <dbReference type="EMBL" id="CEP17710.1"/>
    </source>
</evidence>
<name>A0A0B7NQA3_9FUNG</name>
<feature type="compositionally biased region" description="Low complexity" evidence="1">
    <location>
        <begin position="23"/>
        <end position="34"/>
    </location>
</feature>
<dbReference type="Proteomes" id="UP000054107">
    <property type="component" value="Unassembled WGS sequence"/>
</dbReference>
<protein>
    <submittedName>
        <fullName evidence="2">Uncharacterized protein</fullName>
    </submittedName>
</protein>
<accession>A0A0B7NQA3</accession>
<reference evidence="2 3" key="1">
    <citation type="submission" date="2014-09" db="EMBL/GenBank/DDBJ databases">
        <authorList>
            <person name="Ellenberger Sabrina"/>
        </authorList>
    </citation>
    <scope>NUCLEOTIDE SEQUENCE [LARGE SCALE GENOMIC DNA]</scope>
    <source>
        <strain evidence="2 3">CBS 412.66</strain>
    </source>
</reference>
<feature type="region of interest" description="Disordered" evidence="1">
    <location>
        <begin position="60"/>
        <end position="81"/>
    </location>
</feature>
<evidence type="ECO:0000256" key="1">
    <source>
        <dbReference type="SAM" id="MobiDB-lite"/>
    </source>
</evidence>
<feature type="compositionally biased region" description="Basic and acidic residues" evidence="1">
    <location>
        <begin position="69"/>
        <end position="81"/>
    </location>
</feature>
<sequence length="81" mass="8836">MATLVKQRLSSEVSSTADSSPISTMLSSVPLSSSNNGGDGDQQDHELVYDFQENASIFSNGSYKNQDYGYHDDQRNDDLLG</sequence>
<evidence type="ECO:0000313" key="3">
    <source>
        <dbReference type="Proteomes" id="UP000054107"/>
    </source>
</evidence>
<proteinExistence type="predicted"/>
<organism evidence="2 3">
    <name type="scientific">Parasitella parasitica</name>
    <dbReference type="NCBI Taxonomy" id="35722"/>
    <lineage>
        <taxon>Eukaryota</taxon>
        <taxon>Fungi</taxon>
        <taxon>Fungi incertae sedis</taxon>
        <taxon>Mucoromycota</taxon>
        <taxon>Mucoromycotina</taxon>
        <taxon>Mucoromycetes</taxon>
        <taxon>Mucorales</taxon>
        <taxon>Mucorineae</taxon>
        <taxon>Mucoraceae</taxon>
        <taxon>Parasitella</taxon>
    </lineage>
</organism>
<gene>
    <name evidence="2" type="primary">PARPA_12008.1 scaffold 44747</name>
</gene>